<reference evidence="2 3" key="1">
    <citation type="journal article" date="2023" name="Arcadia Sci">
        <title>De novo assembly of a long-read Amblyomma americanum tick genome.</title>
        <authorList>
            <person name="Chou S."/>
            <person name="Poskanzer K.E."/>
            <person name="Rollins M."/>
            <person name="Thuy-Boun P.S."/>
        </authorList>
    </citation>
    <scope>NUCLEOTIDE SEQUENCE [LARGE SCALE GENOMIC DNA]</scope>
    <source>
        <strain evidence="2">F_SG_1</strain>
        <tissue evidence="2">Salivary glands</tissue>
    </source>
</reference>
<evidence type="ECO:0000256" key="1">
    <source>
        <dbReference type="SAM" id="MobiDB-lite"/>
    </source>
</evidence>
<evidence type="ECO:0000313" key="3">
    <source>
        <dbReference type="Proteomes" id="UP001321473"/>
    </source>
</evidence>
<keyword evidence="3" id="KW-1185">Reference proteome</keyword>
<accession>A0AAQ4EFU8</accession>
<dbReference type="Proteomes" id="UP001321473">
    <property type="component" value="Unassembled WGS sequence"/>
</dbReference>
<feature type="region of interest" description="Disordered" evidence="1">
    <location>
        <begin position="1"/>
        <end position="28"/>
    </location>
</feature>
<organism evidence="2 3">
    <name type="scientific">Amblyomma americanum</name>
    <name type="common">Lone star tick</name>
    <dbReference type="NCBI Taxonomy" id="6943"/>
    <lineage>
        <taxon>Eukaryota</taxon>
        <taxon>Metazoa</taxon>
        <taxon>Ecdysozoa</taxon>
        <taxon>Arthropoda</taxon>
        <taxon>Chelicerata</taxon>
        <taxon>Arachnida</taxon>
        <taxon>Acari</taxon>
        <taxon>Parasitiformes</taxon>
        <taxon>Ixodida</taxon>
        <taxon>Ixodoidea</taxon>
        <taxon>Ixodidae</taxon>
        <taxon>Amblyomminae</taxon>
        <taxon>Amblyomma</taxon>
    </lineage>
</organism>
<protein>
    <submittedName>
        <fullName evidence="2">Uncharacterized protein</fullName>
    </submittedName>
</protein>
<dbReference type="AlphaFoldDB" id="A0AAQ4EFU8"/>
<gene>
    <name evidence="2" type="ORF">V5799_011935</name>
</gene>
<feature type="non-terminal residue" evidence="2">
    <location>
        <position position="80"/>
    </location>
</feature>
<evidence type="ECO:0000313" key="2">
    <source>
        <dbReference type="EMBL" id="KAK8773532.1"/>
    </source>
</evidence>
<sequence length="80" mass="9013">MCVSAGGQQPPAAGHPRVASGSHLHPRSGRRHLSLLPLLDLTTFVWKIWPQECLPCFMVANNKQVHFYLCFNNFPLVFLI</sequence>
<name>A0AAQ4EFU8_AMBAM</name>
<dbReference type="EMBL" id="JARKHS020016743">
    <property type="protein sequence ID" value="KAK8773532.1"/>
    <property type="molecule type" value="Genomic_DNA"/>
</dbReference>
<proteinExistence type="predicted"/>
<comment type="caution">
    <text evidence="2">The sequence shown here is derived from an EMBL/GenBank/DDBJ whole genome shotgun (WGS) entry which is preliminary data.</text>
</comment>